<dbReference type="Proteomes" id="UP000834106">
    <property type="component" value="Chromosome 9"/>
</dbReference>
<dbReference type="FunFam" id="3.30.70.330:FF:000334">
    <property type="entry name" value="RNA-binding protein BRN1"/>
    <property type="match status" value="1"/>
</dbReference>
<dbReference type="GO" id="GO:0003729">
    <property type="term" value="F:mRNA binding"/>
    <property type="evidence" value="ECO:0007669"/>
    <property type="project" value="UniProtKB-ARBA"/>
</dbReference>
<gene>
    <name evidence="9" type="ORF">FPE_LOCUS15320</name>
</gene>
<evidence type="ECO:0000256" key="5">
    <source>
        <dbReference type="ARBA" id="ARBA00023089"/>
    </source>
</evidence>
<feature type="domain" description="RRM" evidence="8">
    <location>
        <begin position="345"/>
        <end position="423"/>
    </location>
</feature>
<evidence type="ECO:0000313" key="10">
    <source>
        <dbReference type="Proteomes" id="UP000834106"/>
    </source>
</evidence>
<evidence type="ECO:0000256" key="1">
    <source>
        <dbReference type="ARBA" id="ARBA00004496"/>
    </source>
</evidence>
<keyword evidence="5" id="KW-0287">Flowering</keyword>
<dbReference type="InterPro" id="IPR035979">
    <property type="entry name" value="RBD_domain_sf"/>
</dbReference>
<dbReference type="FunFam" id="3.30.70.330:FF:000302">
    <property type="entry name" value="RNA-binding protein BRN1"/>
    <property type="match status" value="1"/>
</dbReference>
<evidence type="ECO:0000256" key="2">
    <source>
        <dbReference type="ARBA" id="ARBA00022490"/>
    </source>
</evidence>
<dbReference type="Gene3D" id="3.40.33.10">
    <property type="entry name" value="CAP"/>
    <property type="match status" value="1"/>
</dbReference>
<dbReference type="GO" id="GO:0006402">
    <property type="term" value="P:mRNA catabolic process"/>
    <property type="evidence" value="ECO:0007669"/>
    <property type="project" value="UniProtKB-ARBA"/>
</dbReference>
<feature type="domain" description="RRM" evidence="8">
    <location>
        <begin position="11"/>
        <end position="92"/>
    </location>
</feature>
<dbReference type="PRINTS" id="PR00961">
    <property type="entry name" value="HUDSXLRNA"/>
</dbReference>
<comment type="subcellular location">
    <subcellularLocation>
        <location evidence="1">Cytoplasm</location>
    </subcellularLocation>
</comment>
<keyword evidence="2" id="KW-0963">Cytoplasm</keyword>
<dbReference type="InterPro" id="IPR012677">
    <property type="entry name" value="Nucleotide-bd_a/b_plait_sf"/>
</dbReference>
<feature type="region of interest" description="Disordered" evidence="7">
    <location>
        <begin position="429"/>
        <end position="450"/>
    </location>
</feature>
<dbReference type="CDD" id="cd12362">
    <property type="entry name" value="RRM3_CELF1-6"/>
    <property type="match status" value="1"/>
</dbReference>
<dbReference type="PROSITE" id="PS50102">
    <property type="entry name" value="RRM"/>
    <property type="match status" value="3"/>
</dbReference>
<dbReference type="Gene3D" id="3.30.70.330">
    <property type="match status" value="3"/>
</dbReference>
<organism evidence="9 10">
    <name type="scientific">Fraxinus pennsylvanica</name>
    <dbReference type="NCBI Taxonomy" id="56036"/>
    <lineage>
        <taxon>Eukaryota</taxon>
        <taxon>Viridiplantae</taxon>
        <taxon>Streptophyta</taxon>
        <taxon>Embryophyta</taxon>
        <taxon>Tracheophyta</taxon>
        <taxon>Spermatophyta</taxon>
        <taxon>Magnoliopsida</taxon>
        <taxon>eudicotyledons</taxon>
        <taxon>Gunneridae</taxon>
        <taxon>Pentapetalae</taxon>
        <taxon>asterids</taxon>
        <taxon>lamiids</taxon>
        <taxon>Lamiales</taxon>
        <taxon>Oleaceae</taxon>
        <taxon>Oleeae</taxon>
        <taxon>Fraxinus</taxon>
    </lineage>
</organism>
<dbReference type="InterPro" id="IPR002343">
    <property type="entry name" value="Hud_Sxl_RNA"/>
</dbReference>
<keyword evidence="4 6" id="KW-0694">RNA-binding</keyword>
<evidence type="ECO:0000259" key="8">
    <source>
        <dbReference type="PROSITE" id="PS50102"/>
    </source>
</evidence>
<evidence type="ECO:0000256" key="7">
    <source>
        <dbReference type="SAM" id="MobiDB-lite"/>
    </source>
</evidence>
<keyword evidence="10" id="KW-1185">Reference proteome</keyword>
<dbReference type="GO" id="GO:0005737">
    <property type="term" value="C:cytoplasm"/>
    <property type="evidence" value="ECO:0007669"/>
    <property type="project" value="UniProtKB-SubCell"/>
</dbReference>
<dbReference type="GO" id="GO:0009908">
    <property type="term" value="P:flower development"/>
    <property type="evidence" value="ECO:0007669"/>
    <property type="project" value="UniProtKB-KW"/>
</dbReference>
<feature type="region of interest" description="Disordered" evidence="7">
    <location>
        <begin position="310"/>
        <end position="339"/>
    </location>
</feature>
<dbReference type="SMART" id="SM00360">
    <property type="entry name" value="RRM"/>
    <property type="match status" value="3"/>
</dbReference>
<dbReference type="AlphaFoldDB" id="A0AAD2DYD0"/>
<keyword evidence="3" id="KW-0677">Repeat</keyword>
<dbReference type="Pfam" id="PF00076">
    <property type="entry name" value="RRM_1"/>
    <property type="match status" value="3"/>
</dbReference>
<proteinExistence type="predicted"/>
<accession>A0AAD2DYD0</accession>
<dbReference type="InterPro" id="IPR000504">
    <property type="entry name" value="RRM_dom"/>
</dbReference>
<dbReference type="CDD" id="cd12361">
    <property type="entry name" value="RRM1_2_CELF1-6_like"/>
    <property type="match status" value="2"/>
</dbReference>
<dbReference type="InterPro" id="IPR035940">
    <property type="entry name" value="CAP_sf"/>
</dbReference>
<feature type="domain" description="RRM" evidence="8">
    <location>
        <begin position="99"/>
        <end position="179"/>
    </location>
</feature>
<name>A0AAD2DYD0_9LAMI</name>
<protein>
    <recommendedName>
        <fullName evidence="8">RRM domain-containing protein</fullName>
    </recommendedName>
</protein>
<sequence length="498" mass="54084">MAEEKQSEESVKLFVGQVPKHMIEDQILALFQEFALVDEVNIIKDKTTRTSRGCCFVICPSREEADKAVNACHNKKTLPGASSPLQVKYADGELERLEHKLFVGMLPKNVSDAEVSALFSEYGTIKDLQILRGSQQTSKGCAFLKFEMKEQALAAIEALNGKHKMEGSTVPLVVKWADTEKERQARKAQKALSQVSSVPNANSRQHTSLFGALPMGYMSPYNGYGYQTPGAYGLLQYRLPPVQNQHAFHNLIPPINQGNAMRGVTPDLSSGMAPRNYTMSPTSFLGSPYQALPGIQYPMPYGGITSNRPISVSPGSISPPANSQSAASSSVNTSSGGQVEGPPGANLFIYHIPQEFGDEELANAFQRFGRILSAKVFVDRATGVSKCFGFVSYDSPSAAQNAINMMNGCQLGGKKLKVEFLLRREGNSAELREEQEEEESQKQPKAPKKDYLDAHNAARAQVGVGPMTWDDNVAAFAQTVPIRGLVTAISSTLATVPV</sequence>
<dbReference type="SUPFAM" id="SSF55797">
    <property type="entry name" value="PR-1-like"/>
    <property type="match status" value="1"/>
</dbReference>
<reference evidence="9" key="1">
    <citation type="submission" date="2023-05" db="EMBL/GenBank/DDBJ databases">
        <authorList>
            <person name="Huff M."/>
        </authorList>
    </citation>
    <scope>NUCLEOTIDE SEQUENCE</scope>
</reference>
<evidence type="ECO:0000313" key="9">
    <source>
        <dbReference type="EMBL" id="CAI9767890.1"/>
    </source>
</evidence>
<dbReference type="GO" id="GO:1990904">
    <property type="term" value="C:ribonucleoprotein complex"/>
    <property type="evidence" value="ECO:0007669"/>
    <property type="project" value="InterPro"/>
</dbReference>
<dbReference type="GO" id="GO:2000028">
    <property type="term" value="P:regulation of photoperiodism, flowering"/>
    <property type="evidence" value="ECO:0007669"/>
    <property type="project" value="UniProtKB-ARBA"/>
</dbReference>
<evidence type="ECO:0000256" key="4">
    <source>
        <dbReference type="ARBA" id="ARBA00022884"/>
    </source>
</evidence>
<dbReference type="FunFam" id="3.30.70.330:FF:000216">
    <property type="entry name" value="RNA-binding protein BRN1 isoform X1"/>
    <property type="match status" value="1"/>
</dbReference>
<dbReference type="SUPFAM" id="SSF54928">
    <property type="entry name" value="RNA-binding domain, RBD"/>
    <property type="match status" value="2"/>
</dbReference>
<evidence type="ECO:0000256" key="6">
    <source>
        <dbReference type="PROSITE-ProRule" id="PRU00176"/>
    </source>
</evidence>
<dbReference type="PANTHER" id="PTHR24012">
    <property type="entry name" value="RNA BINDING PROTEIN"/>
    <property type="match status" value="1"/>
</dbReference>
<evidence type="ECO:0000256" key="3">
    <source>
        <dbReference type="ARBA" id="ARBA00022737"/>
    </source>
</evidence>
<feature type="compositionally biased region" description="Low complexity" evidence="7">
    <location>
        <begin position="310"/>
        <end position="337"/>
    </location>
</feature>
<dbReference type="EMBL" id="OU503044">
    <property type="protein sequence ID" value="CAI9767890.1"/>
    <property type="molecule type" value="Genomic_DNA"/>
</dbReference>